<name>A0A1C9W8T9_9GAMM</name>
<dbReference type="AlphaFoldDB" id="A0A1C9W8T9"/>
<accession>A0A1C9W8T9</accession>
<protein>
    <submittedName>
        <fullName evidence="1">Uncharacterized protein</fullName>
    </submittedName>
</protein>
<dbReference type="KEGG" id="micc:AUP74_02150"/>
<evidence type="ECO:0000313" key="2">
    <source>
        <dbReference type="Proteomes" id="UP000095672"/>
    </source>
</evidence>
<evidence type="ECO:0000313" key="1">
    <source>
        <dbReference type="EMBL" id="AOS97566.1"/>
    </source>
</evidence>
<proteinExistence type="predicted"/>
<gene>
    <name evidence="1" type="ORF">AUP74_02150</name>
</gene>
<dbReference type="EMBL" id="CP014143">
    <property type="protein sequence ID" value="AOS97566.1"/>
    <property type="molecule type" value="Genomic_DNA"/>
</dbReference>
<organism evidence="1 2">
    <name type="scientific">Microbulbifer aggregans</name>
    <dbReference type="NCBI Taxonomy" id="1769779"/>
    <lineage>
        <taxon>Bacteria</taxon>
        <taxon>Pseudomonadati</taxon>
        <taxon>Pseudomonadota</taxon>
        <taxon>Gammaproteobacteria</taxon>
        <taxon>Cellvibrionales</taxon>
        <taxon>Microbulbiferaceae</taxon>
        <taxon>Microbulbifer</taxon>
    </lineage>
</organism>
<dbReference type="Proteomes" id="UP000095672">
    <property type="component" value="Chromosome"/>
</dbReference>
<dbReference type="RefSeq" id="WP_145924377.1">
    <property type="nucleotide sequence ID" value="NZ_CP014143.1"/>
</dbReference>
<reference evidence="2" key="1">
    <citation type="submission" date="2016-01" db="EMBL/GenBank/DDBJ databases">
        <title>Complete genome sequence of Microbulbifer sp. CCB-MM1, a halophile isolated from Matang Mangrove Forest, Perak.</title>
        <authorList>
            <person name="Moh T.H."/>
            <person name="Dinesh B."/>
            <person name="Lau N.-S."/>
            <person name="Go F."/>
            <person name="Alexander Chong S.-C."/>
        </authorList>
    </citation>
    <scope>NUCLEOTIDE SEQUENCE [LARGE SCALE GENOMIC DNA]</scope>
    <source>
        <strain evidence="2">CCB-MM1</strain>
    </source>
</reference>
<sequence>MRYVIDPVSVNLRGTESLVKWLLSIGFALFSHFSISQPDFVPAVIQDEVTTLKNLPFPDHPEDFIAAVRCSVLTSSDRLTPVRLSPMQCTSGNKTVPNIEETVLKHIKSKLSISPAYLNGEKIRVLLKFTVTFEKSNGKKHISIVQNYAIDSLPATEYLGPQRIAPPRKGFERERGSCRTCPSDIPILALSRVNSLGQVTGVDILTEGLSTPCLDGITKWAKFQRYIPALHQGKYVDSITADVFRKKLYASYYYSCH</sequence>
<keyword evidence="2" id="KW-1185">Reference proteome</keyword>